<dbReference type="InterPro" id="IPR029068">
    <property type="entry name" value="Glyas_Bleomycin-R_OHBP_Dase"/>
</dbReference>
<dbReference type="SUPFAM" id="SSF54593">
    <property type="entry name" value="Glyoxalase/Bleomycin resistance protein/Dihydroxybiphenyl dioxygenase"/>
    <property type="match status" value="1"/>
</dbReference>
<reference evidence="2" key="1">
    <citation type="journal article" date="2019" name="Int. J. Syst. Evol. Microbiol.">
        <title>The Global Catalogue of Microorganisms (GCM) 10K type strain sequencing project: providing services to taxonomists for standard genome sequencing and annotation.</title>
        <authorList>
            <consortium name="The Broad Institute Genomics Platform"/>
            <consortium name="The Broad Institute Genome Sequencing Center for Infectious Disease"/>
            <person name="Wu L."/>
            <person name="Ma J."/>
        </authorList>
    </citation>
    <scope>NUCLEOTIDE SEQUENCE [LARGE SCALE GENOMIC DNA]</scope>
    <source>
        <strain evidence="2">CGMCC 4.7192</strain>
    </source>
</reference>
<sequence>MIDKIEKMDAPEFGRSLSGLGINLLVNSVASELEFLTGVLLLEVLRSDKDFAVVRYLEQIFMIHGDHTYDRHPLSGLLCNGTLRGVGIELRLYNLDPDEACQRAEKLNYDIFAPAQDKPHGLRESYLASPSGYMWVPSVSSLAHG</sequence>
<name>A0ABW5BJM1_9PROT</name>
<dbReference type="EMBL" id="JBHUII010000001">
    <property type="protein sequence ID" value="MFD2205090.1"/>
    <property type="molecule type" value="Genomic_DNA"/>
</dbReference>
<dbReference type="Gene3D" id="3.10.180.10">
    <property type="entry name" value="2,3-Dihydroxybiphenyl 1,2-Dioxygenase, domain 1"/>
    <property type="match status" value="1"/>
</dbReference>
<dbReference type="RefSeq" id="WP_380249298.1">
    <property type="nucleotide sequence ID" value="NZ_JBHUII010000001.1"/>
</dbReference>
<accession>A0ABW5BJM1</accession>
<keyword evidence="2" id="KW-1185">Reference proteome</keyword>
<comment type="caution">
    <text evidence="1">The sequence shown here is derived from an EMBL/GenBank/DDBJ whole genome shotgun (WGS) entry which is preliminary data.</text>
</comment>
<proteinExistence type="predicted"/>
<evidence type="ECO:0000313" key="2">
    <source>
        <dbReference type="Proteomes" id="UP001597294"/>
    </source>
</evidence>
<gene>
    <name evidence="1" type="ORF">ACFSKO_05695</name>
</gene>
<evidence type="ECO:0000313" key="1">
    <source>
        <dbReference type="EMBL" id="MFD2205090.1"/>
    </source>
</evidence>
<organism evidence="1 2">
    <name type="scientific">Kiloniella antarctica</name>
    <dbReference type="NCBI Taxonomy" id="1550907"/>
    <lineage>
        <taxon>Bacteria</taxon>
        <taxon>Pseudomonadati</taxon>
        <taxon>Pseudomonadota</taxon>
        <taxon>Alphaproteobacteria</taxon>
        <taxon>Rhodospirillales</taxon>
        <taxon>Kiloniellaceae</taxon>
        <taxon>Kiloniella</taxon>
    </lineage>
</organism>
<evidence type="ECO:0008006" key="3">
    <source>
        <dbReference type="Google" id="ProtNLM"/>
    </source>
</evidence>
<protein>
    <recommendedName>
        <fullName evidence="3">Glyoxalase</fullName>
    </recommendedName>
</protein>
<dbReference type="Proteomes" id="UP001597294">
    <property type="component" value="Unassembled WGS sequence"/>
</dbReference>